<gene>
    <name evidence="1" type="ORF">NF27_EY02000</name>
</gene>
<dbReference type="AlphaFoldDB" id="A0A0C1QHW2"/>
<evidence type="ECO:0000313" key="2">
    <source>
        <dbReference type="Proteomes" id="UP000031258"/>
    </source>
</evidence>
<accession>A0A0C1QHW2</accession>
<evidence type="ECO:0000313" key="1">
    <source>
        <dbReference type="EMBL" id="KIE05104.1"/>
    </source>
</evidence>
<name>A0A0C1QHW2_9RICK</name>
<sequence>MHPKERLEQEFKREEDVNIFLSAKFASYKNTAIDILSLTERELNTIKILLKLPTIRGWLK</sequence>
<dbReference type="STRING" id="86105.NF27_EY02000"/>
<dbReference type="Proteomes" id="UP000031258">
    <property type="component" value="Unassembled WGS sequence"/>
</dbReference>
<dbReference type="RefSeq" id="WP_039457229.1">
    <property type="nucleotide sequence ID" value="NZ_JSWE01000124.1"/>
</dbReference>
<dbReference type="EMBL" id="JSWE01000124">
    <property type="protein sequence ID" value="KIE05104.1"/>
    <property type="molecule type" value="Genomic_DNA"/>
</dbReference>
<protein>
    <submittedName>
        <fullName evidence="1">Uncharacterized protein</fullName>
    </submittedName>
</protein>
<organism evidence="1 2">
    <name type="scientific">Candidatus Jidaibacter acanthamoebae</name>
    <dbReference type="NCBI Taxonomy" id="86105"/>
    <lineage>
        <taxon>Bacteria</taxon>
        <taxon>Pseudomonadati</taxon>
        <taxon>Pseudomonadota</taxon>
        <taxon>Alphaproteobacteria</taxon>
        <taxon>Rickettsiales</taxon>
        <taxon>Candidatus Midichloriaceae</taxon>
        <taxon>Candidatus Jidaibacter</taxon>
    </lineage>
</organism>
<proteinExistence type="predicted"/>
<keyword evidence="2" id="KW-1185">Reference proteome</keyword>
<comment type="caution">
    <text evidence="1">The sequence shown here is derived from an EMBL/GenBank/DDBJ whole genome shotgun (WGS) entry which is preliminary data.</text>
</comment>
<reference evidence="1 2" key="1">
    <citation type="submission" date="2014-11" db="EMBL/GenBank/DDBJ databases">
        <title>A Rickettsiales Symbiont of Amoebae With Ancient Features.</title>
        <authorList>
            <person name="Schulz F."/>
            <person name="Martijn J."/>
            <person name="Wascher F."/>
            <person name="Kostanjsek R."/>
            <person name="Ettema T.J."/>
            <person name="Horn M."/>
        </authorList>
    </citation>
    <scope>NUCLEOTIDE SEQUENCE [LARGE SCALE GENOMIC DNA]</scope>
    <source>
        <strain evidence="1 2">UWC36</strain>
    </source>
</reference>